<dbReference type="GO" id="GO:0005886">
    <property type="term" value="C:plasma membrane"/>
    <property type="evidence" value="ECO:0007669"/>
    <property type="project" value="TreeGrafter"/>
</dbReference>
<accession>N6ZUR4</accession>
<feature type="transmembrane region" description="Helical" evidence="6">
    <location>
        <begin position="70"/>
        <end position="90"/>
    </location>
</feature>
<comment type="similarity">
    <text evidence="2">Belongs to the UPF0382 family.</text>
</comment>
<evidence type="ECO:0000256" key="4">
    <source>
        <dbReference type="ARBA" id="ARBA00022989"/>
    </source>
</evidence>
<evidence type="ECO:0000256" key="1">
    <source>
        <dbReference type="ARBA" id="ARBA00004141"/>
    </source>
</evidence>
<keyword evidence="3 6" id="KW-0812">Transmembrane</keyword>
<keyword evidence="4 6" id="KW-1133">Transmembrane helix</keyword>
<keyword evidence="5 6" id="KW-0472">Membrane</keyword>
<dbReference type="OrthoDB" id="9802121at2"/>
<dbReference type="InterPro" id="IPR006696">
    <property type="entry name" value="DUF423"/>
</dbReference>
<evidence type="ECO:0008006" key="9">
    <source>
        <dbReference type="Google" id="ProtNLM"/>
    </source>
</evidence>
<comment type="subcellular location">
    <subcellularLocation>
        <location evidence="1">Membrane</location>
        <topology evidence="1">Multi-pass membrane protein</topology>
    </subcellularLocation>
</comment>
<dbReference type="RefSeq" id="WP_004370668.1">
    <property type="nucleotide sequence ID" value="NZ_AMXF01000165.1"/>
</dbReference>
<reference evidence="7 8" key="1">
    <citation type="submission" date="2012-09" db="EMBL/GenBank/DDBJ databases">
        <title>Draft Genome Sequences of 6 Strains from Genus Thauera.</title>
        <authorList>
            <person name="Liu B."/>
            <person name="Shapleigh J.P."/>
            <person name="Frostegard A.H."/>
        </authorList>
    </citation>
    <scope>NUCLEOTIDE SEQUENCE [LARGE SCALE GENOMIC DNA]</scope>
    <source>
        <strain evidence="7 8">B4P</strain>
    </source>
</reference>
<gene>
    <name evidence="7" type="ORF">C667_16971</name>
</gene>
<evidence type="ECO:0000256" key="5">
    <source>
        <dbReference type="ARBA" id="ARBA00023136"/>
    </source>
</evidence>
<organism evidence="7 8">
    <name type="scientific">Thauera phenylacetica B4P</name>
    <dbReference type="NCBI Taxonomy" id="1234382"/>
    <lineage>
        <taxon>Bacteria</taxon>
        <taxon>Pseudomonadati</taxon>
        <taxon>Pseudomonadota</taxon>
        <taxon>Betaproteobacteria</taxon>
        <taxon>Rhodocyclales</taxon>
        <taxon>Zoogloeaceae</taxon>
        <taxon>Thauera</taxon>
    </lineage>
</organism>
<dbReference type="Pfam" id="PF04241">
    <property type="entry name" value="DUF423"/>
    <property type="match status" value="1"/>
</dbReference>
<evidence type="ECO:0000256" key="2">
    <source>
        <dbReference type="ARBA" id="ARBA00009694"/>
    </source>
</evidence>
<proteinExistence type="inferred from homology"/>
<sequence length="124" mass="12922">MTDRSFRLPLLAGALLAALGVALGAFGAHALRGALDATAQGWWQTAVQYQMWHALGLLAIGAARVPGSRLATLLLAAGTLVFCATLYLMALGAPRWLGAITPIGGSLMIAGWLVLAWRVARSRG</sequence>
<dbReference type="PANTHER" id="PTHR43461">
    <property type="entry name" value="TRANSMEMBRANE PROTEIN 256"/>
    <property type="match status" value="1"/>
</dbReference>
<dbReference type="EMBL" id="AMXF01000165">
    <property type="protein sequence ID" value="ENO95849.1"/>
    <property type="molecule type" value="Genomic_DNA"/>
</dbReference>
<name>N6ZUR4_9RHOO</name>
<evidence type="ECO:0000256" key="3">
    <source>
        <dbReference type="ARBA" id="ARBA00022692"/>
    </source>
</evidence>
<evidence type="ECO:0000256" key="6">
    <source>
        <dbReference type="SAM" id="Phobius"/>
    </source>
</evidence>
<evidence type="ECO:0000313" key="7">
    <source>
        <dbReference type="EMBL" id="ENO95849.1"/>
    </source>
</evidence>
<keyword evidence="8" id="KW-1185">Reference proteome</keyword>
<dbReference type="AlphaFoldDB" id="N6ZUR4"/>
<comment type="caution">
    <text evidence="7">The sequence shown here is derived from an EMBL/GenBank/DDBJ whole genome shotgun (WGS) entry which is preliminary data.</text>
</comment>
<dbReference type="PANTHER" id="PTHR43461:SF1">
    <property type="entry name" value="TRANSMEMBRANE PROTEIN 256"/>
    <property type="match status" value="1"/>
</dbReference>
<evidence type="ECO:0000313" key="8">
    <source>
        <dbReference type="Proteomes" id="UP000013047"/>
    </source>
</evidence>
<dbReference type="Proteomes" id="UP000013047">
    <property type="component" value="Unassembled WGS sequence"/>
</dbReference>
<feature type="transmembrane region" description="Helical" evidence="6">
    <location>
        <begin position="96"/>
        <end position="117"/>
    </location>
</feature>
<protein>
    <recommendedName>
        <fullName evidence="9">DUF423 domain-containing protein</fullName>
    </recommendedName>
</protein>
<feature type="transmembrane region" description="Helical" evidence="6">
    <location>
        <begin position="46"/>
        <end position="63"/>
    </location>
</feature>